<gene>
    <name evidence="1" type="ORF">M9458_004713</name>
</gene>
<dbReference type="EMBL" id="JAMKFB020000002">
    <property type="protein sequence ID" value="KAL0201526.1"/>
    <property type="molecule type" value="Genomic_DNA"/>
</dbReference>
<feature type="non-terminal residue" evidence="1">
    <location>
        <position position="148"/>
    </location>
</feature>
<evidence type="ECO:0000313" key="1">
    <source>
        <dbReference type="EMBL" id="KAL0201526.1"/>
    </source>
</evidence>
<accession>A0ABD0RU13</accession>
<sequence length="148" mass="16853">SIISVGPATIYQDYCDKDYVPVQVFTYQTVPHDSNEIETKTYSSTSATTYQDTKFTPVQAFPKHFLNQSYTMPDQVIPAVYEEEPQPGSDDFLFDSLFPHKRNQADLCGYIHVSQSYAPVITMVDAYRTLNLDECPQFQQVLPEDTST</sequence>
<comment type="caution">
    <text evidence="1">The sequence shown here is derived from an EMBL/GenBank/DDBJ whole genome shotgun (WGS) entry which is preliminary data.</text>
</comment>
<reference evidence="1 2" key="1">
    <citation type="submission" date="2024-05" db="EMBL/GenBank/DDBJ databases">
        <title>Genome sequencing and assembly of Indian major carp, Cirrhinus mrigala (Hamilton, 1822).</title>
        <authorList>
            <person name="Mohindra V."/>
            <person name="Chowdhury L.M."/>
            <person name="Lal K."/>
            <person name="Jena J.K."/>
        </authorList>
    </citation>
    <scope>NUCLEOTIDE SEQUENCE [LARGE SCALE GENOMIC DNA]</scope>
    <source>
        <strain evidence="1">CM1030</strain>
        <tissue evidence="1">Blood</tissue>
    </source>
</reference>
<protein>
    <submittedName>
        <fullName evidence="1">Uncharacterized protein</fullName>
    </submittedName>
</protein>
<keyword evidence="2" id="KW-1185">Reference proteome</keyword>
<organism evidence="1 2">
    <name type="scientific">Cirrhinus mrigala</name>
    <name type="common">Mrigala</name>
    <dbReference type="NCBI Taxonomy" id="683832"/>
    <lineage>
        <taxon>Eukaryota</taxon>
        <taxon>Metazoa</taxon>
        <taxon>Chordata</taxon>
        <taxon>Craniata</taxon>
        <taxon>Vertebrata</taxon>
        <taxon>Euteleostomi</taxon>
        <taxon>Actinopterygii</taxon>
        <taxon>Neopterygii</taxon>
        <taxon>Teleostei</taxon>
        <taxon>Ostariophysi</taxon>
        <taxon>Cypriniformes</taxon>
        <taxon>Cyprinidae</taxon>
        <taxon>Labeoninae</taxon>
        <taxon>Labeonini</taxon>
        <taxon>Cirrhinus</taxon>
    </lineage>
</organism>
<dbReference type="AlphaFoldDB" id="A0ABD0RU13"/>
<proteinExistence type="predicted"/>
<evidence type="ECO:0000313" key="2">
    <source>
        <dbReference type="Proteomes" id="UP001529510"/>
    </source>
</evidence>
<feature type="non-terminal residue" evidence="1">
    <location>
        <position position="1"/>
    </location>
</feature>
<name>A0ABD0RU13_CIRMR</name>
<dbReference type="Proteomes" id="UP001529510">
    <property type="component" value="Unassembled WGS sequence"/>
</dbReference>